<evidence type="ECO:0000259" key="8">
    <source>
        <dbReference type="Pfam" id="PF00483"/>
    </source>
</evidence>
<dbReference type="Proteomes" id="UP001209317">
    <property type="component" value="Unassembled WGS sequence"/>
</dbReference>
<dbReference type="InterPro" id="IPR005835">
    <property type="entry name" value="NTP_transferase_dom"/>
</dbReference>
<feature type="domain" description="Nucleotidyl transferase" evidence="8">
    <location>
        <begin position="8"/>
        <end position="286"/>
    </location>
</feature>
<dbReference type="InterPro" id="IPR051161">
    <property type="entry name" value="Mannose-6P_isomerase_type2"/>
</dbReference>
<keyword evidence="4" id="KW-0548">Nucleotidyltransferase</keyword>
<evidence type="ECO:0000256" key="1">
    <source>
        <dbReference type="ARBA" id="ARBA00006115"/>
    </source>
</evidence>
<dbReference type="EC" id="2.7.7.13" evidence="2"/>
<dbReference type="PANTHER" id="PTHR46390:SF1">
    <property type="entry name" value="MANNOSE-1-PHOSPHATE GUANYLYLTRANSFERASE"/>
    <property type="match status" value="1"/>
</dbReference>
<evidence type="ECO:0000259" key="9">
    <source>
        <dbReference type="Pfam" id="PF22640"/>
    </source>
</evidence>
<keyword evidence="5" id="KW-0547">Nucleotide-binding</keyword>
<keyword evidence="11" id="KW-1185">Reference proteome</keyword>
<evidence type="ECO:0000313" key="11">
    <source>
        <dbReference type="Proteomes" id="UP001209317"/>
    </source>
</evidence>
<evidence type="ECO:0000256" key="4">
    <source>
        <dbReference type="ARBA" id="ARBA00022695"/>
    </source>
</evidence>
<dbReference type="RefSeq" id="WP_263036944.1">
    <property type="nucleotide sequence ID" value="NZ_JAOTPL010000002.1"/>
</dbReference>
<dbReference type="PANTHER" id="PTHR46390">
    <property type="entry name" value="MANNOSE-1-PHOSPHATE GUANYLYLTRANSFERASE"/>
    <property type="match status" value="1"/>
</dbReference>
<evidence type="ECO:0000256" key="5">
    <source>
        <dbReference type="ARBA" id="ARBA00022741"/>
    </source>
</evidence>
<evidence type="ECO:0000256" key="7">
    <source>
        <dbReference type="ARBA" id="ARBA00047343"/>
    </source>
</evidence>
<protein>
    <recommendedName>
        <fullName evidence="2">mannose-1-phosphate guanylyltransferase</fullName>
        <ecNumber evidence="2">2.7.7.13</ecNumber>
    </recommendedName>
</protein>
<name>A0AAE3IKH0_9BACT</name>
<evidence type="ECO:0000256" key="6">
    <source>
        <dbReference type="ARBA" id="ARBA00023134"/>
    </source>
</evidence>
<comment type="catalytic activity">
    <reaction evidence="7">
        <text>alpha-D-mannose 1-phosphate + GTP + H(+) = GDP-alpha-D-mannose + diphosphate</text>
        <dbReference type="Rhea" id="RHEA:15229"/>
        <dbReference type="ChEBI" id="CHEBI:15378"/>
        <dbReference type="ChEBI" id="CHEBI:33019"/>
        <dbReference type="ChEBI" id="CHEBI:37565"/>
        <dbReference type="ChEBI" id="CHEBI:57527"/>
        <dbReference type="ChEBI" id="CHEBI:58409"/>
        <dbReference type="EC" id="2.7.7.13"/>
    </reaction>
</comment>
<feature type="domain" description="MannoseP isomerase/GMP-like beta-helix" evidence="9">
    <location>
        <begin position="297"/>
        <end position="349"/>
    </location>
</feature>
<dbReference type="FunFam" id="3.90.550.10:FF:000046">
    <property type="entry name" value="Mannose-1-phosphate guanylyltransferase (GDP)"/>
    <property type="match status" value="1"/>
</dbReference>
<dbReference type="InterPro" id="IPR054566">
    <property type="entry name" value="ManC/GMP-like_b-helix"/>
</dbReference>
<dbReference type="GO" id="GO:0009298">
    <property type="term" value="P:GDP-mannose biosynthetic process"/>
    <property type="evidence" value="ECO:0007669"/>
    <property type="project" value="TreeGrafter"/>
</dbReference>
<dbReference type="Pfam" id="PF00483">
    <property type="entry name" value="NTP_transferase"/>
    <property type="match status" value="1"/>
</dbReference>
<keyword evidence="3" id="KW-0808">Transferase</keyword>
<gene>
    <name evidence="10" type="ORF">OD355_02900</name>
</gene>
<dbReference type="Gene3D" id="3.90.550.10">
    <property type="entry name" value="Spore Coat Polysaccharide Biosynthesis Protein SpsA, Chain A"/>
    <property type="match status" value="1"/>
</dbReference>
<proteinExistence type="inferred from homology"/>
<dbReference type="SUPFAM" id="SSF53448">
    <property type="entry name" value="Nucleotide-diphospho-sugar transferases"/>
    <property type="match status" value="1"/>
</dbReference>
<comment type="similarity">
    <text evidence="1">Belongs to the mannose-6-phosphate isomerase type 2 family.</text>
</comment>
<dbReference type="InterPro" id="IPR029044">
    <property type="entry name" value="Nucleotide-diphossugar_trans"/>
</dbReference>
<dbReference type="AlphaFoldDB" id="A0AAE3IKH0"/>
<dbReference type="GO" id="GO:0005525">
    <property type="term" value="F:GTP binding"/>
    <property type="evidence" value="ECO:0007669"/>
    <property type="project" value="UniProtKB-KW"/>
</dbReference>
<organism evidence="10 11">
    <name type="scientific">Haoranjiania flava</name>
    <dbReference type="NCBI Taxonomy" id="1856322"/>
    <lineage>
        <taxon>Bacteria</taxon>
        <taxon>Pseudomonadati</taxon>
        <taxon>Bacteroidota</taxon>
        <taxon>Chitinophagia</taxon>
        <taxon>Chitinophagales</taxon>
        <taxon>Chitinophagaceae</taxon>
        <taxon>Haoranjiania</taxon>
    </lineage>
</organism>
<evidence type="ECO:0000256" key="3">
    <source>
        <dbReference type="ARBA" id="ARBA00022679"/>
    </source>
</evidence>
<accession>A0AAE3IKH0</accession>
<dbReference type="EMBL" id="JAOTPL010000002">
    <property type="protein sequence ID" value="MCU7693459.1"/>
    <property type="molecule type" value="Genomic_DNA"/>
</dbReference>
<evidence type="ECO:0000313" key="10">
    <source>
        <dbReference type="EMBL" id="MCU7693459.1"/>
    </source>
</evidence>
<dbReference type="SUPFAM" id="SSF159283">
    <property type="entry name" value="Guanosine diphospho-D-mannose pyrophosphorylase/mannose-6-phosphate isomerase linker domain"/>
    <property type="match status" value="1"/>
</dbReference>
<dbReference type="GO" id="GO:0004475">
    <property type="term" value="F:mannose-1-phosphate guanylyltransferase (GTP) activity"/>
    <property type="evidence" value="ECO:0007669"/>
    <property type="project" value="UniProtKB-EC"/>
</dbReference>
<sequence>MNSNHYVLILAGGAGTRLWPKSKCGLPKQFLDILNVGKTLIQITYERYISFIPKENIYIITHKDFEQIVQEQVPGLAPENILIEPSGKNTASSVLYGAMKLYGRNPSANLIISPADQLILEQKTFEEEITRGLDFTDQIKALVTVGVKPTYPNTNYGYIQHAHVDAVPGIYKVKTFTEKPNLEIAQAFLDSGDFLWNSGIFIWRAKNILDNFEKHLPEVYEVFDAEKDKLNTPEERNAINRIYPFCIVMSIDNFILEKLQNVYVIPSTFGWTDIGTWSSVYETLEKDYLGNAVVGDKTIIIDATQCMISTDNNKLVVLQGVDDLIIIDTKDSLLICKKNKENELKDYVAEVKRNYDDEFL</sequence>
<dbReference type="Pfam" id="PF22640">
    <property type="entry name" value="ManC_GMP_beta-helix"/>
    <property type="match status" value="1"/>
</dbReference>
<reference evidence="10" key="1">
    <citation type="submission" date="2022-10" db="EMBL/GenBank/DDBJ databases">
        <authorList>
            <person name="Kim H.S."/>
            <person name="Kim J.-S."/>
            <person name="Suh M.K."/>
            <person name="Eom M.K."/>
            <person name="Lee J.-S."/>
        </authorList>
    </citation>
    <scope>NUCLEOTIDE SEQUENCE</scope>
    <source>
        <strain evidence="10">LIP-5</strain>
    </source>
</reference>
<evidence type="ECO:0000256" key="2">
    <source>
        <dbReference type="ARBA" id="ARBA00012387"/>
    </source>
</evidence>
<dbReference type="CDD" id="cd02509">
    <property type="entry name" value="GDP-M1P_Guanylyltransferase"/>
    <property type="match status" value="1"/>
</dbReference>
<dbReference type="InterPro" id="IPR049577">
    <property type="entry name" value="GMPP_N"/>
</dbReference>
<comment type="caution">
    <text evidence="10">The sequence shown here is derived from an EMBL/GenBank/DDBJ whole genome shotgun (WGS) entry which is preliminary data.</text>
</comment>
<keyword evidence="6" id="KW-0342">GTP-binding</keyword>